<dbReference type="EMBL" id="QGKV02000649">
    <property type="protein sequence ID" value="KAF3576661.1"/>
    <property type="molecule type" value="Genomic_DNA"/>
</dbReference>
<accession>A0ABQ7DH17</accession>
<reference evidence="1 2" key="1">
    <citation type="journal article" date="2020" name="BMC Genomics">
        <title>Intraspecific diversification of the crop wild relative Brassica cretica Lam. using demographic model selection.</title>
        <authorList>
            <person name="Kioukis A."/>
            <person name="Michalopoulou V.A."/>
            <person name="Briers L."/>
            <person name="Pirintsos S."/>
            <person name="Studholme D.J."/>
            <person name="Pavlidis P."/>
            <person name="Sarris P.F."/>
        </authorList>
    </citation>
    <scope>NUCLEOTIDE SEQUENCE [LARGE SCALE GENOMIC DNA]</scope>
    <source>
        <strain evidence="2">cv. PFS-1207/04</strain>
    </source>
</reference>
<evidence type="ECO:0000313" key="2">
    <source>
        <dbReference type="Proteomes" id="UP000266723"/>
    </source>
</evidence>
<sequence length="73" mass="8113">MALYLTATVLDKISIKTQTSHVSKRGWVSISSREKEKGKDLPLLDDLGWVMSFLVLENGCSVMAKTFGKRAKP</sequence>
<organism evidence="1 2">
    <name type="scientific">Brassica cretica</name>
    <name type="common">Mustard</name>
    <dbReference type="NCBI Taxonomy" id="69181"/>
    <lineage>
        <taxon>Eukaryota</taxon>
        <taxon>Viridiplantae</taxon>
        <taxon>Streptophyta</taxon>
        <taxon>Embryophyta</taxon>
        <taxon>Tracheophyta</taxon>
        <taxon>Spermatophyta</taxon>
        <taxon>Magnoliopsida</taxon>
        <taxon>eudicotyledons</taxon>
        <taxon>Gunneridae</taxon>
        <taxon>Pentapetalae</taxon>
        <taxon>rosids</taxon>
        <taxon>malvids</taxon>
        <taxon>Brassicales</taxon>
        <taxon>Brassicaceae</taxon>
        <taxon>Brassiceae</taxon>
        <taxon>Brassica</taxon>
    </lineage>
</organism>
<protein>
    <submittedName>
        <fullName evidence="1">Uncharacterized protein</fullName>
    </submittedName>
</protein>
<name>A0ABQ7DH17_BRACR</name>
<gene>
    <name evidence="1" type="ORF">DY000_02028497</name>
</gene>
<comment type="caution">
    <text evidence="1">The sequence shown here is derived from an EMBL/GenBank/DDBJ whole genome shotgun (WGS) entry which is preliminary data.</text>
</comment>
<proteinExistence type="predicted"/>
<dbReference type="Proteomes" id="UP000266723">
    <property type="component" value="Unassembled WGS sequence"/>
</dbReference>
<keyword evidence="2" id="KW-1185">Reference proteome</keyword>
<evidence type="ECO:0000313" key="1">
    <source>
        <dbReference type="EMBL" id="KAF3576661.1"/>
    </source>
</evidence>